<dbReference type="GO" id="GO:0009435">
    <property type="term" value="P:NAD+ biosynthetic process"/>
    <property type="evidence" value="ECO:0007669"/>
    <property type="project" value="InterPro"/>
</dbReference>
<dbReference type="Gene3D" id="3.20.20.70">
    <property type="entry name" value="Aldolase class I"/>
    <property type="match status" value="1"/>
</dbReference>
<proteinExistence type="predicted"/>
<keyword evidence="1" id="KW-0808">Transferase</keyword>
<sequence>MQEIDGRAVALAGIKSVSTEAQNILNNESTFGSVPHILIQNFGGNTAKAMQAYSELFPQTR</sequence>
<dbReference type="SUPFAM" id="SSF51690">
    <property type="entry name" value="Nicotinate/Quinolinate PRTase C-terminal domain-like"/>
    <property type="match status" value="1"/>
</dbReference>
<dbReference type="EMBL" id="UZVY01000006">
    <property type="protein sequence ID" value="VDR42560.1"/>
    <property type="molecule type" value="Genomic_DNA"/>
</dbReference>
<dbReference type="EC" id="2.4.2.11" evidence="1"/>
<name>A0A3P8ME31_9BACT</name>
<dbReference type="GO" id="GO:0016757">
    <property type="term" value="F:glycosyltransferase activity"/>
    <property type="evidence" value="ECO:0007669"/>
    <property type="project" value="UniProtKB-KW"/>
</dbReference>
<evidence type="ECO:0000313" key="1">
    <source>
        <dbReference type="EMBL" id="VDR42560.1"/>
    </source>
</evidence>
<accession>A0A3P8ME31</accession>
<protein>
    <submittedName>
        <fullName evidence="1">Nicotinate phosphoribosyltransferase</fullName>
        <ecNumber evidence="1">2.4.2.11</ecNumber>
    </submittedName>
</protein>
<keyword evidence="1" id="KW-0328">Glycosyltransferase</keyword>
<evidence type="ECO:0000313" key="2">
    <source>
        <dbReference type="Proteomes" id="UP000280036"/>
    </source>
</evidence>
<dbReference type="Proteomes" id="UP000280036">
    <property type="component" value="Unassembled WGS sequence"/>
</dbReference>
<gene>
    <name evidence="1" type="ORF">NCTC10126_01087</name>
</gene>
<organism evidence="1 2">
    <name type="scientific">Mycoplasmopsis caviae</name>
    <dbReference type="NCBI Taxonomy" id="55603"/>
    <lineage>
        <taxon>Bacteria</taxon>
        <taxon>Bacillati</taxon>
        <taxon>Mycoplasmatota</taxon>
        <taxon>Mycoplasmoidales</taxon>
        <taxon>Metamycoplasmataceae</taxon>
        <taxon>Mycoplasmopsis</taxon>
    </lineage>
</organism>
<dbReference type="InterPro" id="IPR013785">
    <property type="entry name" value="Aldolase_TIM"/>
</dbReference>
<reference evidence="1 2" key="1">
    <citation type="submission" date="2018-12" db="EMBL/GenBank/DDBJ databases">
        <authorList>
            <consortium name="Pathogen Informatics"/>
        </authorList>
    </citation>
    <scope>NUCLEOTIDE SEQUENCE [LARGE SCALE GENOMIC DNA]</scope>
    <source>
        <strain evidence="1 2">NCTC10126</strain>
    </source>
</reference>
<dbReference type="InterPro" id="IPR036068">
    <property type="entry name" value="Nicotinate_pribotase-like_C"/>
</dbReference>
<dbReference type="AlphaFoldDB" id="A0A3P8ME31"/>